<sequence length="70" mass="7261">MPTKSTVTAAAFAAAEEDGLCVDVAWAAAAPPAASEIVASEARPSLLICLNADMGTPKCDECDKVYVYRI</sequence>
<accession>A0ABQ0RK44</accession>
<name>A0ABQ0RK44_GLUNI</name>
<evidence type="ECO:0000313" key="1">
    <source>
        <dbReference type="EMBL" id="GEC12185.1"/>
    </source>
</evidence>
<proteinExistence type="predicted"/>
<dbReference type="Proteomes" id="UP000316242">
    <property type="component" value="Unassembled WGS sequence"/>
</dbReference>
<comment type="caution">
    <text evidence="1">The sequence shown here is derived from an EMBL/GenBank/DDBJ whole genome shotgun (WGS) entry which is preliminary data.</text>
</comment>
<organism evidence="1 2">
    <name type="scientific">Glutamicibacter nicotianae</name>
    <name type="common">Arthrobacter nicotianae</name>
    <dbReference type="NCBI Taxonomy" id="37929"/>
    <lineage>
        <taxon>Bacteria</taxon>
        <taxon>Bacillati</taxon>
        <taxon>Actinomycetota</taxon>
        <taxon>Actinomycetes</taxon>
        <taxon>Micrococcales</taxon>
        <taxon>Micrococcaceae</taxon>
        <taxon>Glutamicibacter</taxon>
    </lineage>
</organism>
<gene>
    <name evidence="1" type="ORF">ANI01nite_13880</name>
</gene>
<keyword evidence="2" id="KW-1185">Reference proteome</keyword>
<evidence type="ECO:0000313" key="2">
    <source>
        <dbReference type="Proteomes" id="UP000316242"/>
    </source>
</evidence>
<reference evidence="1 2" key="1">
    <citation type="submission" date="2019-06" db="EMBL/GenBank/DDBJ databases">
        <title>Whole genome shotgun sequence of Glutamicibacter nicotianae NBRC 14234.</title>
        <authorList>
            <person name="Hosoyama A."/>
            <person name="Uohara A."/>
            <person name="Ohji S."/>
            <person name="Ichikawa N."/>
        </authorList>
    </citation>
    <scope>NUCLEOTIDE SEQUENCE [LARGE SCALE GENOMIC DNA]</scope>
    <source>
        <strain evidence="1 2">NBRC 14234</strain>
    </source>
</reference>
<dbReference type="EMBL" id="BJNE01000004">
    <property type="protein sequence ID" value="GEC12185.1"/>
    <property type="molecule type" value="Genomic_DNA"/>
</dbReference>
<protein>
    <submittedName>
        <fullName evidence="1">Uncharacterized protein</fullName>
    </submittedName>
</protein>